<dbReference type="Proteomes" id="UP000886595">
    <property type="component" value="Unassembled WGS sequence"/>
</dbReference>
<dbReference type="Gene3D" id="1.25.40.10">
    <property type="entry name" value="Tetratricopeptide repeat domain"/>
    <property type="match status" value="1"/>
</dbReference>
<sequence>METKFKKEEFETLRDGDEIMKELRVRDKQKLNRVTDTHKSSSIYYFLLLLEIEGEPTLQILTTMINGAGLMRNKIKEHQLFDEILKRGFTHDWGVYNTLMSVFMKCRDNGEVNLGLDMWKYVLEK</sequence>
<protein>
    <recommendedName>
        <fullName evidence="3">Pentatricopeptide repeat-containing protein</fullName>
    </recommendedName>
</protein>
<dbReference type="AlphaFoldDB" id="A0A8X8B495"/>
<gene>
    <name evidence="1" type="ORF">Bca52824_016637</name>
</gene>
<organism evidence="1 2">
    <name type="scientific">Brassica carinata</name>
    <name type="common">Ethiopian mustard</name>
    <name type="synonym">Abyssinian cabbage</name>
    <dbReference type="NCBI Taxonomy" id="52824"/>
    <lineage>
        <taxon>Eukaryota</taxon>
        <taxon>Viridiplantae</taxon>
        <taxon>Streptophyta</taxon>
        <taxon>Embryophyta</taxon>
        <taxon>Tracheophyta</taxon>
        <taxon>Spermatophyta</taxon>
        <taxon>Magnoliopsida</taxon>
        <taxon>eudicotyledons</taxon>
        <taxon>Gunneridae</taxon>
        <taxon>Pentapetalae</taxon>
        <taxon>rosids</taxon>
        <taxon>malvids</taxon>
        <taxon>Brassicales</taxon>
        <taxon>Brassicaceae</taxon>
        <taxon>Brassiceae</taxon>
        <taxon>Brassica</taxon>
    </lineage>
</organism>
<dbReference type="OrthoDB" id="185373at2759"/>
<dbReference type="InterPro" id="IPR011990">
    <property type="entry name" value="TPR-like_helical_dom_sf"/>
</dbReference>
<comment type="caution">
    <text evidence="1">The sequence shown here is derived from an EMBL/GenBank/DDBJ whole genome shotgun (WGS) entry which is preliminary data.</text>
</comment>
<proteinExistence type="predicted"/>
<evidence type="ECO:0000313" key="2">
    <source>
        <dbReference type="Proteomes" id="UP000886595"/>
    </source>
</evidence>
<dbReference type="EMBL" id="JAAMPC010000003">
    <property type="protein sequence ID" value="KAG2323424.1"/>
    <property type="molecule type" value="Genomic_DNA"/>
</dbReference>
<reference evidence="1 2" key="1">
    <citation type="submission" date="2020-02" db="EMBL/GenBank/DDBJ databases">
        <authorList>
            <person name="Ma Q."/>
            <person name="Huang Y."/>
            <person name="Song X."/>
            <person name="Pei D."/>
        </authorList>
    </citation>
    <scope>NUCLEOTIDE SEQUENCE [LARGE SCALE GENOMIC DNA]</scope>
    <source>
        <strain evidence="1">Sxm20200214</strain>
        <tissue evidence="1">Leaf</tissue>
    </source>
</reference>
<keyword evidence="2" id="KW-1185">Reference proteome</keyword>
<evidence type="ECO:0000313" key="1">
    <source>
        <dbReference type="EMBL" id="KAG2323424.1"/>
    </source>
</evidence>
<evidence type="ECO:0008006" key="3">
    <source>
        <dbReference type="Google" id="ProtNLM"/>
    </source>
</evidence>
<name>A0A8X8B495_BRACI</name>
<accession>A0A8X8B495</accession>